<dbReference type="EMBL" id="UYRV01105232">
    <property type="protein sequence ID" value="VDN20799.1"/>
    <property type="molecule type" value="Genomic_DNA"/>
</dbReference>
<reference evidence="2 3" key="1">
    <citation type="submission" date="2018-11" db="EMBL/GenBank/DDBJ databases">
        <authorList>
            <consortium name="Pathogen Informatics"/>
        </authorList>
    </citation>
    <scope>NUCLEOTIDE SEQUENCE [LARGE SCALE GENOMIC DNA]</scope>
</reference>
<evidence type="ECO:0000313" key="2">
    <source>
        <dbReference type="EMBL" id="VDN20799.1"/>
    </source>
</evidence>
<gene>
    <name evidence="2" type="ORF">CGOC_LOCUS8892</name>
</gene>
<organism evidence="2 3">
    <name type="scientific">Cylicostephanus goldi</name>
    <name type="common">Nematode worm</name>
    <dbReference type="NCBI Taxonomy" id="71465"/>
    <lineage>
        <taxon>Eukaryota</taxon>
        <taxon>Metazoa</taxon>
        <taxon>Ecdysozoa</taxon>
        <taxon>Nematoda</taxon>
        <taxon>Chromadorea</taxon>
        <taxon>Rhabditida</taxon>
        <taxon>Rhabditina</taxon>
        <taxon>Rhabditomorpha</taxon>
        <taxon>Strongyloidea</taxon>
        <taxon>Strongylidae</taxon>
        <taxon>Cylicostephanus</taxon>
    </lineage>
</organism>
<dbReference type="AlphaFoldDB" id="A0A3P7PMF4"/>
<feature type="compositionally biased region" description="Polar residues" evidence="1">
    <location>
        <begin position="27"/>
        <end position="38"/>
    </location>
</feature>
<keyword evidence="3" id="KW-1185">Reference proteome</keyword>
<feature type="region of interest" description="Disordered" evidence="1">
    <location>
        <begin position="1"/>
        <end position="20"/>
    </location>
</feature>
<sequence>MNRCWAQYETQTSGYGTNNPYEVQKVAKQSPQTRTADYTSYKAPRSGRKPNFQKEEQAKTTKETQNFTMNSSRFGNGSATTAQPNNQANAGSETSFNAVNPPGVFAGAPIFIPNLNNLFQGNLLLPSFQQVNQQESGNHIQHQAQPPSYQAPRPDPTYEDGQSNYDNQQPGPVTSAYSRPTSYSTPPSTAATFPTLMTMKLPLLLSLVALSLQDYALPPSGYGNNPAQVQNIAINAPATIPPVSAGSMGFGGGFGP</sequence>
<feature type="compositionally biased region" description="Low complexity" evidence="1">
    <location>
        <begin position="174"/>
        <end position="188"/>
    </location>
</feature>
<protein>
    <submittedName>
        <fullName evidence="2">Uncharacterized protein</fullName>
    </submittedName>
</protein>
<dbReference type="Proteomes" id="UP000271889">
    <property type="component" value="Unassembled WGS sequence"/>
</dbReference>
<evidence type="ECO:0000256" key="1">
    <source>
        <dbReference type="SAM" id="MobiDB-lite"/>
    </source>
</evidence>
<feature type="compositionally biased region" description="Polar residues" evidence="1">
    <location>
        <begin position="160"/>
        <end position="172"/>
    </location>
</feature>
<feature type="region of interest" description="Disordered" evidence="1">
    <location>
        <begin position="132"/>
        <end position="188"/>
    </location>
</feature>
<accession>A0A3P7PMF4</accession>
<feature type="compositionally biased region" description="Low complexity" evidence="1">
    <location>
        <begin position="79"/>
        <end position="90"/>
    </location>
</feature>
<name>A0A3P7PMF4_CYLGO</name>
<feature type="region of interest" description="Disordered" evidence="1">
    <location>
        <begin position="27"/>
        <end position="95"/>
    </location>
</feature>
<feature type="compositionally biased region" description="Polar residues" evidence="1">
    <location>
        <begin position="132"/>
        <end position="148"/>
    </location>
</feature>
<feature type="compositionally biased region" description="Polar residues" evidence="1">
    <location>
        <begin position="8"/>
        <end position="20"/>
    </location>
</feature>
<feature type="compositionally biased region" description="Basic and acidic residues" evidence="1">
    <location>
        <begin position="52"/>
        <end position="62"/>
    </location>
</feature>
<feature type="compositionally biased region" description="Polar residues" evidence="1">
    <location>
        <begin position="63"/>
        <end position="78"/>
    </location>
</feature>
<feature type="non-terminal residue" evidence="2">
    <location>
        <position position="256"/>
    </location>
</feature>
<dbReference type="OrthoDB" id="10579362at2759"/>
<evidence type="ECO:0000313" key="3">
    <source>
        <dbReference type="Proteomes" id="UP000271889"/>
    </source>
</evidence>
<proteinExistence type="predicted"/>